<name>A0ACB0J029_TRIPR</name>
<dbReference type="Proteomes" id="UP001177021">
    <property type="component" value="Unassembled WGS sequence"/>
</dbReference>
<gene>
    <name evidence="1" type="ORF">MILVUS5_LOCUS7944</name>
</gene>
<organism evidence="1 2">
    <name type="scientific">Trifolium pratense</name>
    <name type="common">Red clover</name>
    <dbReference type="NCBI Taxonomy" id="57577"/>
    <lineage>
        <taxon>Eukaryota</taxon>
        <taxon>Viridiplantae</taxon>
        <taxon>Streptophyta</taxon>
        <taxon>Embryophyta</taxon>
        <taxon>Tracheophyta</taxon>
        <taxon>Spermatophyta</taxon>
        <taxon>Magnoliopsida</taxon>
        <taxon>eudicotyledons</taxon>
        <taxon>Gunneridae</taxon>
        <taxon>Pentapetalae</taxon>
        <taxon>rosids</taxon>
        <taxon>fabids</taxon>
        <taxon>Fabales</taxon>
        <taxon>Fabaceae</taxon>
        <taxon>Papilionoideae</taxon>
        <taxon>50 kb inversion clade</taxon>
        <taxon>NPAAA clade</taxon>
        <taxon>Hologalegina</taxon>
        <taxon>IRL clade</taxon>
        <taxon>Trifolieae</taxon>
        <taxon>Trifolium</taxon>
    </lineage>
</organism>
<sequence>MGENKPNSQYPTIVKENIVCLEELGNQGFNLEASVVRQGWENYFKIIDGPIYDKLVREFWKNARVKRKVSSVPEIKSTVIGHPVNITLSEIAMAIGCPEEGTSLKTSDAASDAVVMRLRCGRTRELRSHRNCGAMRLRWLPHQQYCGRNCGCGPQFKTLVCGTRSW</sequence>
<proteinExistence type="predicted"/>
<protein>
    <submittedName>
        <fullName evidence="1">Uncharacterized protein</fullName>
    </submittedName>
</protein>
<comment type="caution">
    <text evidence="1">The sequence shown here is derived from an EMBL/GenBank/DDBJ whole genome shotgun (WGS) entry which is preliminary data.</text>
</comment>
<evidence type="ECO:0000313" key="1">
    <source>
        <dbReference type="EMBL" id="CAJ2637601.1"/>
    </source>
</evidence>
<keyword evidence="2" id="KW-1185">Reference proteome</keyword>
<reference evidence="1" key="1">
    <citation type="submission" date="2023-10" db="EMBL/GenBank/DDBJ databases">
        <authorList>
            <person name="Rodriguez Cubillos JULIANA M."/>
            <person name="De Vega J."/>
        </authorList>
    </citation>
    <scope>NUCLEOTIDE SEQUENCE</scope>
</reference>
<evidence type="ECO:0000313" key="2">
    <source>
        <dbReference type="Proteomes" id="UP001177021"/>
    </source>
</evidence>
<accession>A0ACB0J029</accession>
<dbReference type="EMBL" id="CASHSV030000013">
    <property type="protein sequence ID" value="CAJ2637601.1"/>
    <property type="molecule type" value="Genomic_DNA"/>
</dbReference>